<protein>
    <submittedName>
        <fullName evidence="1">DUF4177 domain-containing protein</fullName>
    </submittedName>
</protein>
<dbReference type="Proteomes" id="UP000596049">
    <property type="component" value="Chromosome"/>
</dbReference>
<accession>A0ABX7ARL0</accession>
<dbReference type="EMBL" id="CP067341">
    <property type="protein sequence ID" value="QQP11538.1"/>
    <property type="molecule type" value="Genomic_DNA"/>
</dbReference>
<dbReference type="Pfam" id="PF13783">
    <property type="entry name" value="DUF4177"/>
    <property type="match status" value="1"/>
</dbReference>
<name>A0ABX7ARL0_9BACI</name>
<reference evidence="1 2" key="1">
    <citation type="submission" date="2020-01" db="EMBL/GenBank/DDBJ databases">
        <authorList>
            <person name="Liu G."/>
            <person name="Liu B."/>
        </authorList>
    </citation>
    <scope>NUCLEOTIDE SEQUENCE [LARGE SCALE GENOMIC DNA]</scope>
    <source>
        <strain evidence="1 2">FJAT-51161</strain>
    </source>
</reference>
<dbReference type="InterPro" id="IPR025234">
    <property type="entry name" value="YjzH-like"/>
</dbReference>
<evidence type="ECO:0000313" key="2">
    <source>
        <dbReference type="Proteomes" id="UP000596049"/>
    </source>
</evidence>
<evidence type="ECO:0000313" key="1">
    <source>
        <dbReference type="EMBL" id="QQP11538.1"/>
    </source>
</evidence>
<proteinExistence type="predicted"/>
<sequence length="63" mass="7483">MNWEYKVFTFIPKVNDRQIPNVDESLINLLNENGSDGWELVSAIQEESKNDTNIKLFFKRHKE</sequence>
<keyword evidence="2" id="KW-1185">Reference proteome</keyword>
<dbReference type="RefSeq" id="WP_053596129.1">
    <property type="nucleotide sequence ID" value="NZ_CP067341.1"/>
</dbReference>
<organism evidence="1 2">
    <name type="scientific">Lysinibacillus agricola</name>
    <dbReference type="NCBI Taxonomy" id="2590012"/>
    <lineage>
        <taxon>Bacteria</taxon>
        <taxon>Bacillati</taxon>
        <taxon>Bacillota</taxon>
        <taxon>Bacilli</taxon>
        <taxon>Bacillales</taxon>
        <taxon>Bacillaceae</taxon>
        <taxon>Lysinibacillus</taxon>
    </lineage>
</organism>
<gene>
    <name evidence="1" type="ORF">FJQ98_20415</name>
</gene>